<evidence type="ECO:0000256" key="1">
    <source>
        <dbReference type="ARBA" id="ARBA00005405"/>
    </source>
</evidence>
<sequence length="303" mass="32948">MSARGHIPPSLEGRVVQARGLMRHDPFPPGHQPLDRAAPPNLLENKIASQAAEIEQLAEDNRRLANAHIALRQDLVAAQQEVERLKAHIRSIHTESDIQIRVLSDKTAKMESEIRAGENVKEDLKQAHMEAQSLVKAGQELTTQIQKASQELQKACTDVKTVPDLHDELDNLRHEYKRLRATFEYEKGVNIEKVAQLQAAEENLIGMAREVEKLHTEVLNAEKKARASNTYGSGFVTPDPSYPAPVHGGGVYVDAYGRPLVQMSVGPLVNSAAITGAIGGTAVSSAGGVAVWGGPYAPSFSQK</sequence>
<dbReference type="EMBL" id="JARPOI010000017">
    <property type="protein sequence ID" value="KAJ9141214.1"/>
    <property type="molecule type" value="Genomic_DNA"/>
</dbReference>
<keyword evidence="3" id="KW-0221">Differentiation</keyword>
<keyword evidence="4 6" id="KW-0175">Coiled coil</keyword>
<proteinExistence type="inferred from homology"/>
<comment type="similarity">
    <text evidence="1">Belongs to the FLX family.</text>
</comment>
<dbReference type="PANTHER" id="PTHR33405:SF18">
    <property type="entry name" value="PROTEIN FLX-LIKE 4"/>
    <property type="match status" value="1"/>
</dbReference>
<gene>
    <name evidence="8" type="ORF">P3X46_031778</name>
</gene>
<keyword evidence="9" id="KW-1185">Reference proteome</keyword>
<dbReference type="PANTHER" id="PTHR33405">
    <property type="entry name" value="PROTEIN FLX-LIKE 2"/>
    <property type="match status" value="1"/>
</dbReference>
<dbReference type="Pfam" id="PF24999">
    <property type="entry name" value="LAMB4"/>
    <property type="match status" value="1"/>
</dbReference>
<evidence type="ECO:0000256" key="2">
    <source>
        <dbReference type="ARBA" id="ARBA00022473"/>
    </source>
</evidence>
<name>A0ABQ9KM42_HEVBR</name>
<dbReference type="InterPro" id="IPR040353">
    <property type="entry name" value="FLX/FLX-like"/>
</dbReference>
<organism evidence="8 9">
    <name type="scientific">Hevea brasiliensis</name>
    <name type="common">Para rubber tree</name>
    <name type="synonym">Siphonia brasiliensis</name>
    <dbReference type="NCBI Taxonomy" id="3981"/>
    <lineage>
        <taxon>Eukaryota</taxon>
        <taxon>Viridiplantae</taxon>
        <taxon>Streptophyta</taxon>
        <taxon>Embryophyta</taxon>
        <taxon>Tracheophyta</taxon>
        <taxon>Spermatophyta</taxon>
        <taxon>Magnoliopsida</taxon>
        <taxon>eudicotyledons</taxon>
        <taxon>Gunneridae</taxon>
        <taxon>Pentapetalae</taxon>
        <taxon>rosids</taxon>
        <taxon>fabids</taxon>
        <taxon>Malpighiales</taxon>
        <taxon>Euphorbiaceae</taxon>
        <taxon>Crotonoideae</taxon>
        <taxon>Micrandreae</taxon>
        <taxon>Hevea</taxon>
    </lineage>
</organism>
<evidence type="ECO:0000256" key="3">
    <source>
        <dbReference type="ARBA" id="ARBA00022782"/>
    </source>
</evidence>
<keyword evidence="2" id="KW-0217">Developmental protein</keyword>
<dbReference type="EMBL" id="JARPOI010000017">
    <property type="protein sequence ID" value="KAJ9141215.1"/>
    <property type="molecule type" value="Genomic_DNA"/>
</dbReference>
<dbReference type="InterPro" id="IPR056860">
    <property type="entry name" value="LAMB4_dom"/>
</dbReference>
<protein>
    <recommendedName>
        <fullName evidence="7">Laminin subunit beta-4-like alpha-helical domain-containing protein</fullName>
    </recommendedName>
</protein>
<comment type="caution">
    <text evidence="8">The sequence shown here is derived from an EMBL/GenBank/DDBJ whole genome shotgun (WGS) entry which is preliminary data.</text>
</comment>
<evidence type="ECO:0000259" key="7">
    <source>
        <dbReference type="Pfam" id="PF24999"/>
    </source>
</evidence>
<evidence type="ECO:0000313" key="8">
    <source>
        <dbReference type="EMBL" id="KAJ9141213.1"/>
    </source>
</evidence>
<dbReference type="Proteomes" id="UP001174677">
    <property type="component" value="Chromosome 17"/>
</dbReference>
<dbReference type="EMBL" id="JARPOI010000017">
    <property type="protein sequence ID" value="KAJ9141212.1"/>
    <property type="molecule type" value="Genomic_DNA"/>
</dbReference>
<dbReference type="EMBL" id="JARPOI010000017">
    <property type="protein sequence ID" value="KAJ9141213.1"/>
    <property type="molecule type" value="Genomic_DNA"/>
</dbReference>
<feature type="coiled-coil region" evidence="6">
    <location>
        <begin position="47"/>
        <end position="95"/>
    </location>
</feature>
<evidence type="ECO:0000256" key="6">
    <source>
        <dbReference type="SAM" id="Coils"/>
    </source>
</evidence>
<feature type="coiled-coil region" evidence="6">
    <location>
        <begin position="162"/>
        <end position="217"/>
    </location>
</feature>
<evidence type="ECO:0000313" key="9">
    <source>
        <dbReference type="Proteomes" id="UP001174677"/>
    </source>
</evidence>
<keyword evidence="5" id="KW-0287">Flowering</keyword>
<evidence type="ECO:0000256" key="4">
    <source>
        <dbReference type="ARBA" id="ARBA00023054"/>
    </source>
</evidence>
<accession>A0ABQ9KM42</accession>
<feature type="domain" description="Laminin subunit beta-4-like alpha-helical" evidence="7">
    <location>
        <begin position="131"/>
        <end position="182"/>
    </location>
</feature>
<reference evidence="8" key="1">
    <citation type="journal article" date="2023" name="Plant Biotechnol. J.">
        <title>Chromosome-level wild Hevea brasiliensis genome provides new tools for genomic-assisted breeding and valuable loci to elevate rubber yield.</title>
        <authorList>
            <person name="Cheng H."/>
            <person name="Song X."/>
            <person name="Hu Y."/>
            <person name="Wu T."/>
            <person name="Yang Q."/>
            <person name="An Z."/>
            <person name="Feng S."/>
            <person name="Deng Z."/>
            <person name="Wu W."/>
            <person name="Zeng X."/>
            <person name="Tu M."/>
            <person name="Wang X."/>
            <person name="Huang H."/>
        </authorList>
    </citation>
    <scope>NUCLEOTIDE SEQUENCE</scope>
    <source>
        <strain evidence="8">MT/VB/25A 57/8</strain>
    </source>
</reference>
<evidence type="ECO:0000256" key="5">
    <source>
        <dbReference type="ARBA" id="ARBA00023089"/>
    </source>
</evidence>